<dbReference type="RefSeq" id="WP_067520039.1">
    <property type="nucleotide sequence ID" value="NZ_JABELX010000001.1"/>
</dbReference>
<accession>A0A849BRI3</accession>
<dbReference type="GO" id="GO:0051213">
    <property type="term" value="F:dioxygenase activity"/>
    <property type="evidence" value="ECO:0007669"/>
    <property type="project" value="UniProtKB-KW"/>
</dbReference>
<sequence>MRRYAFFIDCSADGDFDEGVRFWSAALESDTEAPDDPTDPYVSLPAARGTAQLEMQRIGGPSRYHLDLYAADVNAEADRLEALGAERIEFVDRWWVMRAPTGHIFCVVPD</sequence>
<dbReference type="Gene3D" id="3.10.180.10">
    <property type="entry name" value="2,3-Dihydroxybiphenyl 1,2-Dioxygenase, domain 1"/>
    <property type="match status" value="1"/>
</dbReference>
<evidence type="ECO:0000313" key="3">
    <source>
        <dbReference type="Proteomes" id="UP000586827"/>
    </source>
</evidence>
<dbReference type="InterPro" id="IPR041581">
    <property type="entry name" value="Glyoxalase_6"/>
</dbReference>
<name>A0A849BRI3_9NOCA</name>
<gene>
    <name evidence="2" type="ORF">HLB23_02265</name>
</gene>
<dbReference type="InterPro" id="IPR029068">
    <property type="entry name" value="Glyas_Bleomycin-R_OHBP_Dase"/>
</dbReference>
<keyword evidence="2" id="KW-0560">Oxidoreductase</keyword>
<evidence type="ECO:0000313" key="2">
    <source>
        <dbReference type="EMBL" id="NNH68714.1"/>
    </source>
</evidence>
<dbReference type="AlphaFoldDB" id="A0A849BRI3"/>
<dbReference type="EMBL" id="JABELX010000001">
    <property type="protein sequence ID" value="NNH68714.1"/>
    <property type="molecule type" value="Genomic_DNA"/>
</dbReference>
<proteinExistence type="predicted"/>
<dbReference type="SUPFAM" id="SSF54593">
    <property type="entry name" value="Glyoxalase/Bleomycin resistance protein/Dihydroxybiphenyl dioxygenase"/>
    <property type="match status" value="1"/>
</dbReference>
<evidence type="ECO:0000259" key="1">
    <source>
        <dbReference type="Pfam" id="PF18029"/>
    </source>
</evidence>
<keyword evidence="2" id="KW-0223">Dioxygenase</keyword>
<keyword evidence="3" id="KW-1185">Reference proteome</keyword>
<reference evidence="2 3" key="1">
    <citation type="submission" date="2020-05" db="EMBL/GenBank/DDBJ databases">
        <title>MicrobeNet Type strains.</title>
        <authorList>
            <person name="Nicholson A.C."/>
        </authorList>
    </citation>
    <scope>NUCLEOTIDE SEQUENCE [LARGE SCALE GENOMIC DNA]</scope>
    <source>
        <strain evidence="2 3">JCM 3224</strain>
    </source>
</reference>
<organism evidence="2 3">
    <name type="scientific">Nocardia uniformis</name>
    <dbReference type="NCBI Taxonomy" id="53432"/>
    <lineage>
        <taxon>Bacteria</taxon>
        <taxon>Bacillati</taxon>
        <taxon>Actinomycetota</taxon>
        <taxon>Actinomycetes</taxon>
        <taxon>Mycobacteriales</taxon>
        <taxon>Nocardiaceae</taxon>
        <taxon>Nocardia</taxon>
    </lineage>
</organism>
<dbReference type="Pfam" id="PF18029">
    <property type="entry name" value="Glyoxalase_6"/>
    <property type="match status" value="1"/>
</dbReference>
<protein>
    <submittedName>
        <fullName evidence="2">Glyoxalase/bleomycin resistance/dioxygenase family protein</fullName>
    </submittedName>
</protein>
<dbReference type="Proteomes" id="UP000586827">
    <property type="component" value="Unassembled WGS sequence"/>
</dbReference>
<feature type="domain" description="Glyoxalase-like" evidence="1">
    <location>
        <begin position="14"/>
        <end position="108"/>
    </location>
</feature>
<comment type="caution">
    <text evidence="2">The sequence shown here is derived from an EMBL/GenBank/DDBJ whole genome shotgun (WGS) entry which is preliminary data.</text>
</comment>